<accession>A0ABY9XVN7</accession>
<dbReference type="PANTHER" id="PTHR30349:SF64">
    <property type="entry name" value="PROPHAGE INTEGRASE INTD-RELATED"/>
    <property type="match status" value="1"/>
</dbReference>
<sequence>MQSIYNFITLGVENEHDLEHDLEHNPQFSEPKIYDADGDLTKRWYVYFSFVDPKTGRLKRMKNIYGKTNRYKTKESRYFLLRLYKKRLLKLLKQGYSPFEDNTLLYQNKVSKSEKKQVEIHKTTKEVKVTSKASTKENIKKQTIKEALEYALKLKTNVVGERTLADYRNRCDLFIRWVSEHLKEIDTIDKVDKKVISEFLNHVQLTTSPRNRNNYRTCLSSIFQVLEDNEILDKNIIKTISTLKTRPKRNKTYSEKQHQDIFEFLEEKDPLLLLYIKFVSFNFLRPIEVSRLRIKDIDLNSKTLQFQAKNKALKTKLIPDILIKELPDLSKLDGELLLFTPDGIGNQWNTDLTNRRNYFSKRFNKVVKQSFGLDKNYGLYSFRHTFITKLYRSLVIENSPFAAKSSLMQITGHATMSALEKYLRDIDAELPKDYSSHLN</sequence>
<evidence type="ECO:0000313" key="9">
    <source>
        <dbReference type="Proteomes" id="UP001302806"/>
    </source>
</evidence>
<evidence type="ECO:0000256" key="3">
    <source>
        <dbReference type="ARBA" id="ARBA00023125"/>
    </source>
</evidence>
<evidence type="ECO:0000256" key="1">
    <source>
        <dbReference type="ARBA" id="ARBA00008857"/>
    </source>
</evidence>
<dbReference type="Gene3D" id="1.10.150.130">
    <property type="match status" value="1"/>
</dbReference>
<dbReference type="SUPFAM" id="SSF56349">
    <property type="entry name" value="DNA breaking-rejoining enzymes"/>
    <property type="match status" value="1"/>
</dbReference>
<name>A0ABY9XVN7_9FLAO</name>
<keyword evidence="2" id="KW-0229">DNA integration</keyword>
<dbReference type="InterPro" id="IPR011010">
    <property type="entry name" value="DNA_brk_join_enz"/>
</dbReference>
<dbReference type="PANTHER" id="PTHR30349">
    <property type="entry name" value="PHAGE INTEGRASE-RELATED"/>
    <property type="match status" value="1"/>
</dbReference>
<dbReference type="RefSeq" id="WP_415866291.1">
    <property type="nucleotide sequence ID" value="NZ_CP134537.1"/>
</dbReference>
<comment type="similarity">
    <text evidence="1">Belongs to the 'phage' integrase family.</text>
</comment>
<evidence type="ECO:0000259" key="7">
    <source>
        <dbReference type="PROSITE" id="PS51900"/>
    </source>
</evidence>
<dbReference type="Proteomes" id="UP001302806">
    <property type="component" value="Chromosome"/>
</dbReference>
<evidence type="ECO:0000313" key="8">
    <source>
        <dbReference type="EMBL" id="WNH09930.1"/>
    </source>
</evidence>
<keyword evidence="3 5" id="KW-0238">DNA-binding</keyword>
<protein>
    <submittedName>
        <fullName evidence="8">Site-specific integrase</fullName>
    </submittedName>
</protein>
<dbReference type="InterPro" id="IPR010998">
    <property type="entry name" value="Integrase_recombinase_N"/>
</dbReference>
<reference evidence="8 9" key="1">
    <citation type="submission" date="2023-09" db="EMBL/GenBank/DDBJ databases">
        <title>Thalassobella suaedae gen. nov., sp. nov., a marine bacterium of the family Flavobacteriaceae isolated from a halophyte Suaeda japonica.</title>
        <authorList>
            <person name="Lee S.Y."/>
            <person name="Hwang C.Y."/>
        </authorList>
    </citation>
    <scope>NUCLEOTIDE SEQUENCE [LARGE SCALE GENOMIC DNA]</scope>
    <source>
        <strain evidence="8 9">HL-DH14</strain>
    </source>
</reference>
<gene>
    <name evidence="8" type="ORF">RHP51_04275</name>
</gene>
<dbReference type="Gene3D" id="1.10.443.10">
    <property type="entry name" value="Intergrase catalytic core"/>
    <property type="match status" value="1"/>
</dbReference>
<evidence type="ECO:0000256" key="5">
    <source>
        <dbReference type="PROSITE-ProRule" id="PRU01248"/>
    </source>
</evidence>
<keyword evidence="4" id="KW-0233">DNA recombination</keyword>
<dbReference type="InterPro" id="IPR044068">
    <property type="entry name" value="CB"/>
</dbReference>
<dbReference type="InterPro" id="IPR013762">
    <property type="entry name" value="Integrase-like_cat_sf"/>
</dbReference>
<proteinExistence type="inferred from homology"/>
<evidence type="ECO:0000259" key="6">
    <source>
        <dbReference type="PROSITE" id="PS51898"/>
    </source>
</evidence>
<feature type="domain" description="Core-binding (CB)" evidence="7">
    <location>
        <begin position="142"/>
        <end position="227"/>
    </location>
</feature>
<dbReference type="InterPro" id="IPR050090">
    <property type="entry name" value="Tyrosine_recombinase_XerCD"/>
</dbReference>
<feature type="domain" description="Tyr recombinase" evidence="6">
    <location>
        <begin position="248"/>
        <end position="435"/>
    </location>
</feature>
<dbReference type="PROSITE" id="PS51898">
    <property type="entry name" value="TYR_RECOMBINASE"/>
    <property type="match status" value="1"/>
</dbReference>
<dbReference type="EMBL" id="CP134537">
    <property type="protein sequence ID" value="WNH09930.1"/>
    <property type="molecule type" value="Genomic_DNA"/>
</dbReference>
<evidence type="ECO:0000256" key="4">
    <source>
        <dbReference type="ARBA" id="ARBA00023172"/>
    </source>
</evidence>
<evidence type="ECO:0000256" key="2">
    <source>
        <dbReference type="ARBA" id="ARBA00022908"/>
    </source>
</evidence>
<dbReference type="InterPro" id="IPR002104">
    <property type="entry name" value="Integrase_catalytic"/>
</dbReference>
<dbReference type="PROSITE" id="PS51900">
    <property type="entry name" value="CB"/>
    <property type="match status" value="1"/>
</dbReference>
<organism evidence="8 9">
    <name type="scientific">Thalassobellus suaedae</name>
    <dbReference type="NCBI Taxonomy" id="3074124"/>
    <lineage>
        <taxon>Bacteria</taxon>
        <taxon>Pseudomonadati</taxon>
        <taxon>Bacteroidota</taxon>
        <taxon>Flavobacteriia</taxon>
        <taxon>Flavobacteriales</taxon>
        <taxon>Flavobacteriaceae</taxon>
        <taxon>Thalassobellus</taxon>
    </lineage>
</organism>